<dbReference type="RefSeq" id="WP_011189642.1">
    <property type="nucleotide sequence ID" value="NC_006138.1"/>
</dbReference>
<keyword evidence="4" id="KW-1185">Reference proteome</keyword>
<dbReference type="eggNOG" id="COG0664">
    <property type="taxonomic scope" value="Bacteria"/>
</dbReference>
<dbReference type="CDD" id="cd00038">
    <property type="entry name" value="CAP_ED"/>
    <property type="match status" value="1"/>
</dbReference>
<dbReference type="HOGENOM" id="CLU_366706_0_0_7"/>
<dbReference type="InterPro" id="IPR016024">
    <property type="entry name" value="ARM-type_fold"/>
</dbReference>
<evidence type="ECO:0000313" key="3">
    <source>
        <dbReference type="EMBL" id="CAG37130.1"/>
    </source>
</evidence>
<dbReference type="OrthoDB" id="5430737at2"/>
<dbReference type="Proteomes" id="UP000000602">
    <property type="component" value="Chromosome"/>
</dbReference>
<evidence type="ECO:0000259" key="2">
    <source>
        <dbReference type="PROSITE" id="PS50042"/>
    </source>
</evidence>
<dbReference type="GO" id="GO:0035438">
    <property type="term" value="F:cyclic-di-GMP binding"/>
    <property type="evidence" value="ECO:0007669"/>
    <property type="project" value="InterPro"/>
</dbReference>
<dbReference type="PROSITE" id="PS50042">
    <property type="entry name" value="CNMP_BINDING_3"/>
    <property type="match status" value="1"/>
</dbReference>
<name>Q6AKJ5_DESPS</name>
<gene>
    <name evidence="3" type="ordered locus">DP2401</name>
</gene>
<dbReference type="InterPro" id="IPR009875">
    <property type="entry name" value="PilZ_domain"/>
</dbReference>
<keyword evidence="1" id="KW-0175">Coiled coil</keyword>
<accession>Q6AKJ5</accession>
<organism evidence="3 4">
    <name type="scientific">Desulfotalea psychrophila (strain LSv54 / DSM 12343)</name>
    <dbReference type="NCBI Taxonomy" id="177439"/>
    <lineage>
        <taxon>Bacteria</taxon>
        <taxon>Pseudomonadati</taxon>
        <taxon>Thermodesulfobacteriota</taxon>
        <taxon>Desulfobulbia</taxon>
        <taxon>Desulfobulbales</taxon>
        <taxon>Desulfocapsaceae</taxon>
        <taxon>Desulfotalea</taxon>
    </lineage>
</organism>
<sequence length="760" mass="85149">MNFDTSKQPAALLGTRDRLRLAEEEREKKRVEDGCQAFISGKYSLILREDIVQGLLVLIDGSPELLLSLLPSLSHLDKEVRFAAASLLSLGLEKWKGVFSQETVSLCLAQAGVWYEGEDDYFLGLPVLAKQMSQLAASLVESGDYGAVHSFLRVVDRIGSGELVKEQRIRSSILASKNLLLTRPLLEKMWTEYLEGGCLCEDISTIFVLLGRKAALFLLQRMVQSQEKDERLALVTLLTGFGSAVTAILLDYLSKNPPWYISRNLLSIYVEAEGENSYDVLKDYVASPDIRLQEAVVEGIVSLEGDSLVPHLLELLPLLAPSLQARVIRELVDLGGDFVYRGLFDFLEGSFSLLRKNQEALLSLVAVLEKKFSARALFLLTMLLEESRQEPISKELEQATLRALALVRPKLRHEQRRKKLEEEVLFDTDPVELQRGQASLRELEAKIERAMQRNSKIVKEDLLYQEGLAFVQKNDLLAAQLTVDRLMAINPGGFADYTSLAKEIARRRSNYFPNQQVIERVLSSCFSKEEQDVFFKLMKVEEYRPGEEVARVGEINACLYFVLDGSLQMFYLADNRKVFLKKFGPGECCGQRLFFDASLWSVNLLATGLSHLGVLAYDDFINFEKKEPYLGAKLRAYCAQGNTISSLVQMSGGERRSSQRFPIKTSAHLVLTGDREDSQAVKGQTRDVSQQGVSLFVRSGFVNSVHSLLGENVAVRLGPDSNACFCSGQIVAIRIIDITTHCLHIKFKETLDMGLLASWV</sequence>
<dbReference type="SUPFAM" id="SSF48371">
    <property type="entry name" value="ARM repeat"/>
    <property type="match status" value="1"/>
</dbReference>
<dbReference type="Gene3D" id="2.60.120.10">
    <property type="entry name" value="Jelly Rolls"/>
    <property type="match status" value="1"/>
</dbReference>
<evidence type="ECO:0000313" key="4">
    <source>
        <dbReference type="Proteomes" id="UP000000602"/>
    </source>
</evidence>
<protein>
    <recommendedName>
        <fullName evidence="2">Cyclic nucleotide-binding domain-containing protein</fullName>
    </recommendedName>
</protein>
<dbReference type="SUPFAM" id="SSF51206">
    <property type="entry name" value="cAMP-binding domain-like"/>
    <property type="match status" value="1"/>
</dbReference>
<evidence type="ECO:0000256" key="1">
    <source>
        <dbReference type="SAM" id="Coils"/>
    </source>
</evidence>
<feature type="domain" description="Cyclic nucleotide-binding" evidence="2">
    <location>
        <begin position="522"/>
        <end position="620"/>
    </location>
</feature>
<proteinExistence type="predicted"/>
<feature type="coiled-coil region" evidence="1">
    <location>
        <begin position="433"/>
        <end position="460"/>
    </location>
</feature>
<dbReference type="InterPro" id="IPR014710">
    <property type="entry name" value="RmlC-like_jellyroll"/>
</dbReference>
<dbReference type="EMBL" id="CR522870">
    <property type="protein sequence ID" value="CAG37130.1"/>
    <property type="molecule type" value="Genomic_DNA"/>
</dbReference>
<dbReference type="STRING" id="177439.DP2401"/>
<dbReference type="InterPro" id="IPR018490">
    <property type="entry name" value="cNMP-bd_dom_sf"/>
</dbReference>
<dbReference type="AlphaFoldDB" id="Q6AKJ5"/>
<reference evidence="4" key="1">
    <citation type="journal article" date="2004" name="Environ. Microbiol.">
        <title>The genome of Desulfotalea psychrophila, a sulfate-reducing bacterium from permanently cold Arctic sediments.</title>
        <authorList>
            <person name="Rabus R."/>
            <person name="Ruepp A."/>
            <person name="Frickey T."/>
            <person name="Rattei T."/>
            <person name="Fartmann B."/>
            <person name="Stark M."/>
            <person name="Bauer M."/>
            <person name="Zibat A."/>
            <person name="Lombardot T."/>
            <person name="Becker I."/>
            <person name="Amann J."/>
            <person name="Gellner K."/>
            <person name="Teeling H."/>
            <person name="Leuschner W.D."/>
            <person name="Gloeckner F.-O."/>
            <person name="Lupas A.N."/>
            <person name="Amann R."/>
            <person name="Klenk H.-P."/>
        </authorList>
    </citation>
    <scope>NUCLEOTIDE SEQUENCE [LARGE SCALE GENOMIC DNA]</scope>
    <source>
        <strain evidence="4">DSM 12343 / LSv54</strain>
    </source>
</reference>
<dbReference type="KEGG" id="dps:DP2401"/>
<dbReference type="Pfam" id="PF00027">
    <property type="entry name" value="cNMP_binding"/>
    <property type="match status" value="1"/>
</dbReference>
<dbReference type="Pfam" id="PF07238">
    <property type="entry name" value="PilZ"/>
    <property type="match status" value="1"/>
</dbReference>
<dbReference type="InterPro" id="IPR000595">
    <property type="entry name" value="cNMP-bd_dom"/>
</dbReference>